<organism evidence="1 2">
    <name type="scientific">Mucuna pruriens</name>
    <name type="common">Velvet bean</name>
    <name type="synonym">Dolichos pruriens</name>
    <dbReference type="NCBI Taxonomy" id="157652"/>
    <lineage>
        <taxon>Eukaryota</taxon>
        <taxon>Viridiplantae</taxon>
        <taxon>Streptophyta</taxon>
        <taxon>Embryophyta</taxon>
        <taxon>Tracheophyta</taxon>
        <taxon>Spermatophyta</taxon>
        <taxon>Magnoliopsida</taxon>
        <taxon>eudicotyledons</taxon>
        <taxon>Gunneridae</taxon>
        <taxon>Pentapetalae</taxon>
        <taxon>rosids</taxon>
        <taxon>fabids</taxon>
        <taxon>Fabales</taxon>
        <taxon>Fabaceae</taxon>
        <taxon>Papilionoideae</taxon>
        <taxon>50 kb inversion clade</taxon>
        <taxon>NPAAA clade</taxon>
        <taxon>indigoferoid/millettioid clade</taxon>
        <taxon>Phaseoleae</taxon>
        <taxon>Mucuna</taxon>
    </lineage>
</organism>
<feature type="non-terminal residue" evidence="1">
    <location>
        <position position="1"/>
    </location>
</feature>
<evidence type="ECO:0000313" key="1">
    <source>
        <dbReference type="EMBL" id="RDX78431.1"/>
    </source>
</evidence>
<evidence type="ECO:0000313" key="2">
    <source>
        <dbReference type="Proteomes" id="UP000257109"/>
    </source>
</evidence>
<accession>A0A371FJJ7</accession>
<protein>
    <submittedName>
        <fullName evidence="1">Uncharacterized protein</fullName>
    </submittedName>
</protein>
<proteinExistence type="predicted"/>
<dbReference type="AlphaFoldDB" id="A0A371FJJ7"/>
<name>A0A371FJJ7_MUCPR</name>
<dbReference type="Proteomes" id="UP000257109">
    <property type="component" value="Unassembled WGS sequence"/>
</dbReference>
<keyword evidence="2" id="KW-1185">Reference proteome</keyword>
<reference evidence="1" key="1">
    <citation type="submission" date="2018-05" db="EMBL/GenBank/DDBJ databases">
        <title>Draft genome of Mucuna pruriens seed.</title>
        <authorList>
            <person name="Nnadi N.E."/>
            <person name="Vos R."/>
            <person name="Hasami M.H."/>
            <person name="Devisetty U.K."/>
            <person name="Aguiy J.C."/>
        </authorList>
    </citation>
    <scope>NUCLEOTIDE SEQUENCE [LARGE SCALE GENOMIC DNA]</scope>
    <source>
        <strain evidence="1">JCA_2017</strain>
    </source>
</reference>
<sequence>MLGLSCIKKLYKKDIDFSEPFTMRVHAAFRDYYRYDDSLFKGKKLCVPMSSIGKLLVKEAHEGSLIGGGKDTWSSKDHSVKYRLQVLESLLEECQQEEEGNSLQGRRFNVGALEEKEISLPKEI</sequence>
<dbReference type="EMBL" id="QJKJ01008870">
    <property type="protein sequence ID" value="RDX78431.1"/>
    <property type="molecule type" value="Genomic_DNA"/>
</dbReference>
<dbReference type="OrthoDB" id="1933708at2759"/>
<comment type="caution">
    <text evidence="1">The sequence shown here is derived from an EMBL/GenBank/DDBJ whole genome shotgun (WGS) entry which is preliminary data.</text>
</comment>
<gene>
    <name evidence="1" type="ORF">CR513_41291</name>
</gene>